<comment type="subunit">
    <text evidence="2">Heterodimer of an alpha and a beta subunit.</text>
</comment>
<accession>A0A4V2KRA7</accession>
<dbReference type="PROSITE" id="PS00696">
    <property type="entry name" value="ETF_ALPHA"/>
    <property type="match status" value="1"/>
</dbReference>
<dbReference type="PIRSF" id="PIRSF000089">
    <property type="entry name" value="Electra_flavoP_a"/>
    <property type="match status" value="1"/>
</dbReference>
<evidence type="ECO:0000259" key="10">
    <source>
        <dbReference type="Pfam" id="PF01012"/>
    </source>
</evidence>
<dbReference type="Gene3D" id="3.40.50.1220">
    <property type="entry name" value="TPP-binding domain"/>
    <property type="match status" value="1"/>
</dbReference>
<organism evidence="11 12">
    <name type="scientific">Arcanobacterium bovis</name>
    <dbReference type="NCBI Taxonomy" id="2529275"/>
    <lineage>
        <taxon>Bacteria</taxon>
        <taxon>Bacillati</taxon>
        <taxon>Actinomycetota</taxon>
        <taxon>Actinomycetes</taxon>
        <taxon>Actinomycetales</taxon>
        <taxon>Actinomycetaceae</taxon>
        <taxon>Arcanobacterium</taxon>
    </lineage>
</organism>
<dbReference type="InterPro" id="IPR014731">
    <property type="entry name" value="ETF_asu_C"/>
</dbReference>
<feature type="binding site" evidence="8">
    <location>
        <begin position="205"/>
        <end position="206"/>
    </location>
    <ligand>
        <name>FAD</name>
        <dbReference type="ChEBI" id="CHEBI:57692"/>
    </ligand>
</feature>
<feature type="domain" description="Electron transfer flavoprotein alpha/beta-subunit N-terminal" evidence="10">
    <location>
        <begin position="21"/>
        <end position="106"/>
    </location>
</feature>
<sequence>MANSWIICTDSQIANLVSVAQQATGVVNVVVVGDAQISGVDRVIRIAVPDAVPAEALAGAVANAVVAQAGDVVIAANSAAGRVFAGAVAAKLDAPVLNGVKEIASGSANLLRFGGISAQNVSFDSAVVVVMEGIGALADGAQEADEAAGDVYAATVTSSNASEAKKVNLAAARRIVAAGRGFAKAEDLELARELAQTLDAELGCSRPLAEGAGWLERDAYVGISGQHVAPDIYVAVGISGQIQHTAGMVDSKTVIAINSDDKAVIFEKADYGIVGDLYTVLPELAQALK</sequence>
<evidence type="ECO:0000256" key="1">
    <source>
        <dbReference type="ARBA" id="ARBA00005817"/>
    </source>
</evidence>
<comment type="similarity">
    <text evidence="1">Belongs to the ETF alpha-subunit/FixB family.</text>
</comment>
<feature type="binding site" evidence="8">
    <location>
        <position position="180"/>
    </location>
    <ligand>
        <name>FAD</name>
        <dbReference type="ChEBI" id="CHEBI:57692"/>
    </ligand>
</feature>
<dbReference type="InterPro" id="IPR014729">
    <property type="entry name" value="Rossmann-like_a/b/a_fold"/>
</dbReference>
<feature type="domain" description="Electron transfer flavoprotein alpha subunit C-terminal" evidence="9">
    <location>
        <begin position="168"/>
        <end position="248"/>
    </location>
</feature>
<dbReference type="SUPFAM" id="SSF52402">
    <property type="entry name" value="Adenine nucleotide alpha hydrolases-like"/>
    <property type="match status" value="1"/>
</dbReference>
<comment type="function">
    <text evidence="7">The electron transfer flavoprotein serves as a specific electron acceptor for other dehydrogenases. It transfers the electrons to the main respiratory chain via ETF-ubiquinone oxidoreductase (ETF dehydrogenase).</text>
</comment>
<dbReference type="Pfam" id="PF00766">
    <property type="entry name" value="ETF_alpha"/>
    <property type="match status" value="1"/>
</dbReference>
<keyword evidence="5 8" id="KW-0274">FAD</keyword>
<evidence type="ECO:0000256" key="7">
    <source>
        <dbReference type="ARBA" id="ARBA00025649"/>
    </source>
</evidence>
<evidence type="ECO:0000256" key="4">
    <source>
        <dbReference type="ARBA" id="ARBA00022630"/>
    </source>
</evidence>
<protein>
    <submittedName>
        <fullName evidence="11">Electron transfer flavoprotein subunit alpha/FixB family protein</fullName>
    </submittedName>
</protein>
<proteinExistence type="inferred from homology"/>
<dbReference type="PANTHER" id="PTHR43153">
    <property type="entry name" value="ELECTRON TRANSFER FLAVOPROTEIN ALPHA"/>
    <property type="match status" value="1"/>
</dbReference>
<dbReference type="Proteomes" id="UP000293036">
    <property type="component" value="Unassembled WGS sequence"/>
</dbReference>
<evidence type="ECO:0000256" key="8">
    <source>
        <dbReference type="PIRSR" id="PIRSR000089-1"/>
    </source>
</evidence>
<dbReference type="RefSeq" id="WP_131279167.1">
    <property type="nucleotide sequence ID" value="NZ_JBHSLR010000009.1"/>
</dbReference>
<dbReference type="Pfam" id="PF01012">
    <property type="entry name" value="ETF"/>
    <property type="match status" value="1"/>
</dbReference>
<comment type="caution">
    <text evidence="11">The sequence shown here is derived from an EMBL/GenBank/DDBJ whole genome shotgun (WGS) entry which is preliminary data.</text>
</comment>
<feature type="binding site" evidence="8">
    <location>
        <begin position="237"/>
        <end position="244"/>
    </location>
    <ligand>
        <name>FAD</name>
        <dbReference type="ChEBI" id="CHEBI:57692"/>
    </ligand>
</feature>
<keyword evidence="6" id="KW-0249">Electron transport</keyword>
<dbReference type="InterPro" id="IPR014730">
    <property type="entry name" value="ETF_a/b_N"/>
</dbReference>
<name>A0A4V2KRA7_9ACTO</name>
<evidence type="ECO:0000256" key="3">
    <source>
        <dbReference type="ARBA" id="ARBA00022448"/>
    </source>
</evidence>
<keyword evidence="12" id="KW-1185">Reference proteome</keyword>
<dbReference type="EMBL" id="SJDT01000001">
    <property type="protein sequence ID" value="TBW23714.1"/>
    <property type="molecule type" value="Genomic_DNA"/>
</dbReference>
<keyword evidence="4" id="KW-0285">Flavoprotein</keyword>
<dbReference type="GO" id="GO:0009055">
    <property type="term" value="F:electron transfer activity"/>
    <property type="evidence" value="ECO:0007669"/>
    <property type="project" value="InterPro"/>
</dbReference>
<comment type="cofactor">
    <cofactor evidence="8">
        <name>FAD</name>
        <dbReference type="ChEBI" id="CHEBI:57692"/>
    </cofactor>
    <text evidence="8">Binds 1 FAD per dimer.</text>
</comment>
<dbReference type="Gene3D" id="3.40.50.620">
    <property type="entry name" value="HUPs"/>
    <property type="match status" value="1"/>
</dbReference>
<dbReference type="OrthoDB" id="9770286at2"/>
<dbReference type="FunFam" id="3.40.50.1220:FF:000004">
    <property type="entry name" value="Electron transfer flavoprotein"/>
    <property type="match status" value="1"/>
</dbReference>
<evidence type="ECO:0000256" key="2">
    <source>
        <dbReference type="ARBA" id="ARBA00011355"/>
    </source>
</evidence>
<gene>
    <name evidence="11" type="ORF">EZJ44_00815</name>
</gene>
<evidence type="ECO:0000256" key="6">
    <source>
        <dbReference type="ARBA" id="ARBA00022982"/>
    </source>
</evidence>
<dbReference type="GO" id="GO:0033539">
    <property type="term" value="P:fatty acid beta-oxidation using acyl-CoA dehydrogenase"/>
    <property type="evidence" value="ECO:0007669"/>
    <property type="project" value="TreeGrafter"/>
</dbReference>
<dbReference type="InterPro" id="IPR018206">
    <property type="entry name" value="ETF_asu_C_CS"/>
</dbReference>
<dbReference type="PANTHER" id="PTHR43153:SF1">
    <property type="entry name" value="ELECTRON TRANSFER FLAVOPROTEIN SUBUNIT ALPHA, MITOCHONDRIAL"/>
    <property type="match status" value="1"/>
</dbReference>
<dbReference type="InterPro" id="IPR029035">
    <property type="entry name" value="DHS-like_NAD/FAD-binding_dom"/>
</dbReference>
<dbReference type="InterPro" id="IPR001308">
    <property type="entry name" value="ETF_a/FixB"/>
</dbReference>
<reference evidence="11 12" key="1">
    <citation type="submission" date="2019-02" db="EMBL/GenBank/DDBJ databases">
        <title>Arcanobacterium bovis sp. nov., isolated from the milk of a cow with mastitis.</title>
        <authorList>
            <person name="Sammra O."/>
            <person name="Foster G."/>
            <person name="Hassan A."/>
            <person name="Alssahen M."/>
            <person name="Laemmler C."/>
            <person name="Borowiak M."/>
            <person name="Malorny B."/>
            <person name="Abdulmawjood A."/>
        </authorList>
    </citation>
    <scope>NUCLEOTIDE SEQUENCE [LARGE SCALE GENOMIC DNA]</scope>
    <source>
        <strain evidence="11 12">C605018/01/1</strain>
    </source>
</reference>
<feature type="binding site" evidence="8">
    <location>
        <position position="258"/>
    </location>
    <ligand>
        <name>FAD</name>
        <dbReference type="ChEBI" id="CHEBI:57692"/>
    </ligand>
</feature>
<evidence type="ECO:0000259" key="9">
    <source>
        <dbReference type="Pfam" id="PF00766"/>
    </source>
</evidence>
<dbReference type="AlphaFoldDB" id="A0A4V2KRA7"/>
<evidence type="ECO:0000256" key="5">
    <source>
        <dbReference type="ARBA" id="ARBA00022827"/>
    </source>
</evidence>
<keyword evidence="3" id="KW-0813">Transport</keyword>
<dbReference type="GO" id="GO:0050660">
    <property type="term" value="F:flavin adenine dinucleotide binding"/>
    <property type="evidence" value="ECO:0007669"/>
    <property type="project" value="InterPro"/>
</dbReference>
<evidence type="ECO:0000313" key="11">
    <source>
        <dbReference type="EMBL" id="TBW23714.1"/>
    </source>
</evidence>
<dbReference type="SUPFAM" id="SSF52467">
    <property type="entry name" value="DHS-like NAD/FAD-binding domain"/>
    <property type="match status" value="1"/>
</dbReference>
<evidence type="ECO:0000313" key="12">
    <source>
        <dbReference type="Proteomes" id="UP000293036"/>
    </source>
</evidence>